<accession>A0ACC3DH80</accession>
<gene>
    <name evidence="1" type="ORF">LTS18_014017</name>
</gene>
<organism evidence="1 2">
    <name type="scientific">Coniosporium uncinatum</name>
    <dbReference type="NCBI Taxonomy" id="93489"/>
    <lineage>
        <taxon>Eukaryota</taxon>
        <taxon>Fungi</taxon>
        <taxon>Dikarya</taxon>
        <taxon>Ascomycota</taxon>
        <taxon>Pezizomycotina</taxon>
        <taxon>Dothideomycetes</taxon>
        <taxon>Dothideomycetes incertae sedis</taxon>
        <taxon>Coniosporium</taxon>
    </lineage>
</organism>
<reference evidence="1" key="1">
    <citation type="submission" date="2024-09" db="EMBL/GenBank/DDBJ databases">
        <title>Black Yeasts Isolated from many extreme environments.</title>
        <authorList>
            <person name="Coleine C."/>
            <person name="Stajich J.E."/>
            <person name="Selbmann L."/>
        </authorList>
    </citation>
    <scope>NUCLEOTIDE SEQUENCE</scope>
    <source>
        <strain evidence="1">CCFEE 5737</strain>
    </source>
</reference>
<proteinExistence type="predicted"/>
<dbReference type="EMBL" id="JAWDJW010004419">
    <property type="protein sequence ID" value="KAK3075553.1"/>
    <property type="molecule type" value="Genomic_DNA"/>
</dbReference>
<protein>
    <submittedName>
        <fullName evidence="1">Uncharacterized protein</fullName>
    </submittedName>
</protein>
<comment type="caution">
    <text evidence="1">The sequence shown here is derived from an EMBL/GenBank/DDBJ whole genome shotgun (WGS) entry which is preliminary data.</text>
</comment>
<name>A0ACC3DH80_9PEZI</name>
<sequence length="349" mass="39463">MGQTIATIYRTRYHESYKDIKSLLEAQKQSSSIGIRPYQPTQEFSDTITSVFKKIGKWREERTPGQQEQSAYTAGSKTVLLWLDSTMSSYDCIHLTKFFPDLFTDELLHMMDVKEDPELQSLAYHVFRHMPNIPARAGEDEAFIKALTRIGRESKSWHQRLRILINMQVIYFRRLFLLSASQRQALYDCVTAMLGDSQHEVRLGAATTLSGMIRCSPVGLRTKTITTLKKQFADTLRKNPLPKRKAAGIKATESSSRVGTPSPEVKNLEFKRHSAVLGLGALVQAFPYTSPPPEWLPDILATLALKAAGDPGMVGKSVKTILADFKKTRQDTWHVDVKAFEPEQLEDLE</sequence>
<keyword evidence="2" id="KW-1185">Reference proteome</keyword>
<feature type="non-terminal residue" evidence="1">
    <location>
        <position position="349"/>
    </location>
</feature>
<evidence type="ECO:0000313" key="2">
    <source>
        <dbReference type="Proteomes" id="UP001186974"/>
    </source>
</evidence>
<evidence type="ECO:0000313" key="1">
    <source>
        <dbReference type="EMBL" id="KAK3075553.1"/>
    </source>
</evidence>
<dbReference type="Proteomes" id="UP001186974">
    <property type="component" value="Unassembled WGS sequence"/>
</dbReference>